<reference evidence="3" key="1">
    <citation type="submission" date="2019-09" db="EMBL/GenBank/DDBJ databases">
        <title>Antimicrobial potential of Antarctic Bacteria.</title>
        <authorList>
            <person name="Benaud N."/>
            <person name="Edwards R.J."/>
            <person name="Ferrari B.C."/>
        </authorList>
    </citation>
    <scope>NUCLEOTIDE SEQUENCE [LARGE SCALE GENOMIC DNA]</scope>
    <source>
        <strain evidence="3">SPB151</strain>
    </source>
</reference>
<feature type="transmembrane region" description="Helical" evidence="1">
    <location>
        <begin position="49"/>
        <end position="68"/>
    </location>
</feature>
<dbReference type="RefSeq" id="WP_185441877.1">
    <property type="nucleotide sequence ID" value="NZ_CP043661.1"/>
</dbReference>
<evidence type="ECO:0000256" key="1">
    <source>
        <dbReference type="SAM" id="Phobius"/>
    </source>
</evidence>
<dbReference type="Proteomes" id="UP000515563">
    <property type="component" value="Chromosome"/>
</dbReference>
<proteinExistence type="predicted"/>
<keyword evidence="1" id="KW-0812">Transmembrane</keyword>
<evidence type="ECO:0000313" key="3">
    <source>
        <dbReference type="Proteomes" id="UP000515563"/>
    </source>
</evidence>
<name>A0A7G6X121_9ACTN</name>
<dbReference type="EMBL" id="CP043661">
    <property type="protein sequence ID" value="QNE19936.1"/>
    <property type="molecule type" value="Genomic_DNA"/>
</dbReference>
<accession>A0A7G6X121</accession>
<feature type="transmembrane region" description="Helical" evidence="1">
    <location>
        <begin position="80"/>
        <end position="98"/>
    </location>
</feature>
<protein>
    <submittedName>
        <fullName evidence="2">Cytochrome d ubiquinol oxidase subunit II</fullName>
    </submittedName>
</protein>
<keyword evidence="3" id="KW-1185">Reference proteome</keyword>
<dbReference type="KEGG" id="kqi:F1D05_21010"/>
<evidence type="ECO:0000313" key="2">
    <source>
        <dbReference type="EMBL" id="QNE19936.1"/>
    </source>
</evidence>
<keyword evidence="1" id="KW-0472">Membrane</keyword>
<feature type="transmembrane region" description="Helical" evidence="1">
    <location>
        <begin position="104"/>
        <end position="123"/>
    </location>
</feature>
<dbReference type="AlphaFoldDB" id="A0A7G6X121"/>
<sequence length="257" mass="27763">MSSVEAADPARAVARQHKRAQNYLARVYLALPLPFLAASVLIANRQSPFAWPALVFPLAVIVLGWFLWRRQRYQLGRWTTAGAWFSGVSWLYLGLLSLSLDVRWLGAVIAPAVLLGAFLGALLGRTAQRAIMAPLRPELAGTQYELVLQLRGVLLTTLEIGTSTVTVRARFFGKPPGGGDAARRTYPLSEVTGVFPASLTGSERLKFPIALPMKPVGSAGPALILQARGEDWVLPLGPADAVAEFLNRRVAAAKLTL</sequence>
<gene>
    <name evidence="2" type="ORF">F1D05_21010</name>
</gene>
<feature type="transmembrane region" description="Helical" evidence="1">
    <location>
        <begin position="23"/>
        <end position="43"/>
    </location>
</feature>
<reference evidence="2 3" key="2">
    <citation type="journal article" date="2020" name="Microbiol. Resour. Announc.">
        <title>Antarctic desert soil bacteria exhibit high novel natural product potential, evaluated through long-read genome sequencing and comparative genomics.</title>
        <authorList>
            <person name="Benaud N."/>
            <person name="Edwards R.J."/>
            <person name="Amos T.G."/>
            <person name="D'Agostino P.M."/>
            <person name="Gutierrez-Chavez C."/>
            <person name="Montgomery K."/>
            <person name="Nicetic I."/>
            <person name="Ferrari B.C."/>
        </authorList>
    </citation>
    <scope>NUCLEOTIDE SEQUENCE [LARGE SCALE GENOMIC DNA]</scope>
    <source>
        <strain evidence="2 3">SPB151</strain>
    </source>
</reference>
<keyword evidence="1" id="KW-1133">Transmembrane helix</keyword>
<organism evidence="2 3">
    <name type="scientific">Kribbella qitaiheensis</name>
    <dbReference type="NCBI Taxonomy" id="1544730"/>
    <lineage>
        <taxon>Bacteria</taxon>
        <taxon>Bacillati</taxon>
        <taxon>Actinomycetota</taxon>
        <taxon>Actinomycetes</taxon>
        <taxon>Propionibacteriales</taxon>
        <taxon>Kribbellaceae</taxon>
        <taxon>Kribbella</taxon>
    </lineage>
</organism>